<dbReference type="OrthoDB" id="241990at2759"/>
<dbReference type="GO" id="GO:0005737">
    <property type="term" value="C:cytoplasm"/>
    <property type="evidence" value="ECO:0007669"/>
    <property type="project" value="TreeGrafter"/>
</dbReference>
<dbReference type="GO" id="GO:0005546">
    <property type="term" value="F:phosphatidylinositol-4,5-bisphosphate binding"/>
    <property type="evidence" value="ECO:0007669"/>
    <property type="project" value="TreeGrafter"/>
</dbReference>
<dbReference type="InterPro" id="IPR031313">
    <property type="entry name" value="Sin1_PH_dom"/>
</dbReference>
<dbReference type="InterPro" id="IPR011993">
    <property type="entry name" value="PH-like_dom_sf"/>
</dbReference>
<comment type="caution">
    <text evidence="2">The sequence shown here is derived from an EMBL/GenBank/DDBJ whole genome shotgun (WGS) entry which is preliminary data.</text>
</comment>
<feature type="domain" description="SIN1-type PH" evidence="1">
    <location>
        <begin position="6"/>
        <end position="71"/>
    </location>
</feature>
<dbReference type="Gene3D" id="2.30.29.30">
    <property type="entry name" value="Pleckstrin-homology domain (PH domain)/Phosphotyrosine-binding domain (PTB)"/>
    <property type="match status" value="1"/>
</dbReference>
<dbReference type="AlphaFoldDB" id="A0A9P1H9D3"/>
<sequence length="76" mass="8363">MAASGAKGVDGGRKATTVHFSNVVGCKVMRKHPTTFKLVVYKATESKRYDFEAKTADEANEIVKELKKGISPYRDV</sequence>
<dbReference type="PANTHER" id="PTHR13335">
    <property type="entry name" value="TARGET OF RAPAMYCIN COMPLEX 2 SUBUNIT MAPKAP1"/>
    <property type="match status" value="1"/>
</dbReference>
<evidence type="ECO:0000313" key="2">
    <source>
        <dbReference type="EMBL" id="CAI4218355.1"/>
    </source>
</evidence>
<proteinExistence type="predicted"/>
<evidence type="ECO:0000313" key="3">
    <source>
        <dbReference type="Proteomes" id="UP000838763"/>
    </source>
</evidence>
<dbReference type="GO" id="GO:0031932">
    <property type="term" value="C:TORC2 complex"/>
    <property type="evidence" value="ECO:0007669"/>
    <property type="project" value="InterPro"/>
</dbReference>
<keyword evidence="3" id="KW-1185">Reference proteome</keyword>
<name>A0A9P1H9D3_9PEZI</name>
<protein>
    <recommendedName>
        <fullName evidence="1">SIN1-type PH domain-containing protein</fullName>
    </recommendedName>
</protein>
<dbReference type="PANTHER" id="PTHR13335:SF1">
    <property type="entry name" value="TARGET OF RAPAMYCIN COMPLEX 2 SUBUNIT MAPKAP1"/>
    <property type="match status" value="1"/>
</dbReference>
<gene>
    <name evidence="2" type="ORF">PPNO1_LOCUS7945</name>
</gene>
<accession>A0A9P1H9D3</accession>
<dbReference type="Pfam" id="PF16979">
    <property type="entry name" value="SIN1_PH"/>
    <property type="match status" value="1"/>
</dbReference>
<dbReference type="EMBL" id="CALLCH030000017">
    <property type="protein sequence ID" value="CAI4218355.1"/>
    <property type="molecule type" value="Genomic_DNA"/>
</dbReference>
<dbReference type="GO" id="GO:0005886">
    <property type="term" value="C:plasma membrane"/>
    <property type="evidence" value="ECO:0007669"/>
    <property type="project" value="TreeGrafter"/>
</dbReference>
<dbReference type="GO" id="GO:0038203">
    <property type="term" value="P:TORC2 signaling"/>
    <property type="evidence" value="ECO:0007669"/>
    <property type="project" value="TreeGrafter"/>
</dbReference>
<dbReference type="Proteomes" id="UP000838763">
    <property type="component" value="Unassembled WGS sequence"/>
</dbReference>
<evidence type="ECO:0000259" key="1">
    <source>
        <dbReference type="Pfam" id="PF16979"/>
    </source>
</evidence>
<dbReference type="InterPro" id="IPR008828">
    <property type="entry name" value="Sin1/Avo1"/>
</dbReference>
<organism evidence="2 3">
    <name type="scientific">Parascedosporium putredinis</name>
    <dbReference type="NCBI Taxonomy" id="1442378"/>
    <lineage>
        <taxon>Eukaryota</taxon>
        <taxon>Fungi</taxon>
        <taxon>Dikarya</taxon>
        <taxon>Ascomycota</taxon>
        <taxon>Pezizomycotina</taxon>
        <taxon>Sordariomycetes</taxon>
        <taxon>Hypocreomycetidae</taxon>
        <taxon>Microascales</taxon>
        <taxon>Microascaceae</taxon>
        <taxon>Parascedosporium</taxon>
    </lineage>
</organism>
<reference evidence="2" key="1">
    <citation type="submission" date="2022-11" db="EMBL/GenBank/DDBJ databases">
        <authorList>
            <person name="Scott C."/>
            <person name="Bruce N."/>
        </authorList>
    </citation>
    <scope>NUCLEOTIDE SEQUENCE</scope>
</reference>